<evidence type="ECO:0000256" key="1">
    <source>
        <dbReference type="ARBA" id="ARBA00022747"/>
    </source>
</evidence>
<evidence type="ECO:0000313" key="5">
    <source>
        <dbReference type="Proteomes" id="UP000014605"/>
    </source>
</evidence>
<evidence type="ECO:0000256" key="2">
    <source>
        <dbReference type="ARBA" id="ARBA00023125"/>
    </source>
</evidence>
<keyword evidence="1" id="KW-0680">Restriction system</keyword>
<keyword evidence="2" id="KW-0238">DNA-binding</keyword>
<dbReference type="RefSeq" id="WP_016518972.1">
    <property type="nucleotide sequence ID" value="NZ_KE332512.1"/>
</dbReference>
<keyword evidence="3" id="KW-0812">Transmembrane</keyword>
<dbReference type="GO" id="GO:0009307">
    <property type="term" value="P:DNA restriction-modification system"/>
    <property type="evidence" value="ECO:0007669"/>
    <property type="project" value="UniProtKB-KW"/>
</dbReference>
<dbReference type="SUPFAM" id="SSF116734">
    <property type="entry name" value="DNA methylase specificity domain"/>
    <property type="match status" value="1"/>
</dbReference>
<protein>
    <submittedName>
        <fullName evidence="4">Uncharacterized protein</fullName>
    </submittedName>
</protein>
<dbReference type="PATRIC" id="fig|1125702.3.peg.1652"/>
<reference evidence="4 5" key="1">
    <citation type="submission" date="2013-04" db="EMBL/GenBank/DDBJ databases">
        <title>The Genome Sequence of Treponema vincentii F0403.</title>
        <authorList>
            <consortium name="The Broad Institute Genomics Platform"/>
            <person name="Earl A."/>
            <person name="Ward D."/>
            <person name="Feldgarden M."/>
            <person name="Gevers D."/>
            <person name="Leonetti C."/>
            <person name="Izard J."/>
            <person name="Walker B."/>
            <person name="Young S."/>
            <person name="Zeng Q."/>
            <person name="Gargeya S."/>
            <person name="Fitzgerald M."/>
            <person name="Haas B."/>
            <person name="Abouelleil A."/>
            <person name="Allen A.W."/>
            <person name="Alvarado L."/>
            <person name="Arachchi H.M."/>
            <person name="Berlin A.M."/>
            <person name="Chapman S.B."/>
            <person name="Gainer-Dewar J."/>
            <person name="Goldberg J."/>
            <person name="Griggs A."/>
            <person name="Gujja S."/>
            <person name="Hansen M."/>
            <person name="Howarth C."/>
            <person name="Imamovic A."/>
            <person name="Ireland A."/>
            <person name="Larimer J."/>
            <person name="McCowan C."/>
            <person name="Murphy C."/>
            <person name="Pearson M."/>
            <person name="Poon T.W."/>
            <person name="Priest M."/>
            <person name="Roberts A."/>
            <person name="Saif S."/>
            <person name="Shea T."/>
            <person name="Sisk P."/>
            <person name="Sykes S."/>
            <person name="Wortman J."/>
            <person name="Nusbaum C."/>
            <person name="Birren B."/>
        </authorList>
    </citation>
    <scope>NUCLEOTIDE SEQUENCE [LARGE SCALE GENOMIC DNA]</scope>
    <source>
        <strain evidence="4 5">F0403</strain>
    </source>
</reference>
<dbReference type="PANTHER" id="PTHR30408">
    <property type="entry name" value="TYPE-1 RESTRICTION ENZYME ECOKI SPECIFICITY PROTEIN"/>
    <property type="match status" value="1"/>
</dbReference>
<gene>
    <name evidence="4" type="ORF">HMPREF1222_01601</name>
</gene>
<proteinExistence type="predicted"/>
<dbReference type="EMBL" id="ATFC01000009">
    <property type="protein sequence ID" value="EPF46089.1"/>
    <property type="molecule type" value="Genomic_DNA"/>
</dbReference>
<accession>S3MAS9</accession>
<keyword evidence="3" id="KW-0472">Membrane</keyword>
<organism evidence="4 5">
    <name type="scientific">Treponema vincentii F0403</name>
    <dbReference type="NCBI Taxonomy" id="1125702"/>
    <lineage>
        <taxon>Bacteria</taxon>
        <taxon>Pseudomonadati</taxon>
        <taxon>Spirochaetota</taxon>
        <taxon>Spirochaetia</taxon>
        <taxon>Spirochaetales</taxon>
        <taxon>Treponemataceae</taxon>
        <taxon>Treponema</taxon>
    </lineage>
</organism>
<dbReference type="Proteomes" id="UP000014605">
    <property type="component" value="Unassembled WGS sequence"/>
</dbReference>
<dbReference type="Gene3D" id="3.90.220.20">
    <property type="entry name" value="DNA methylase specificity domains"/>
    <property type="match status" value="1"/>
</dbReference>
<dbReference type="GO" id="GO:0003677">
    <property type="term" value="F:DNA binding"/>
    <property type="evidence" value="ECO:0007669"/>
    <property type="project" value="UniProtKB-KW"/>
</dbReference>
<comment type="caution">
    <text evidence="4">The sequence shown here is derived from an EMBL/GenBank/DDBJ whole genome shotgun (WGS) entry which is preliminary data.</text>
</comment>
<dbReference type="PANTHER" id="PTHR30408:SF13">
    <property type="entry name" value="TYPE I RESTRICTION ENZYME HINDI SPECIFICITY SUBUNIT"/>
    <property type="match status" value="1"/>
</dbReference>
<feature type="transmembrane region" description="Helical" evidence="3">
    <location>
        <begin position="172"/>
        <end position="192"/>
    </location>
</feature>
<keyword evidence="3" id="KW-1133">Transmembrane helix</keyword>
<dbReference type="AlphaFoldDB" id="S3MAS9"/>
<evidence type="ECO:0000313" key="4">
    <source>
        <dbReference type="EMBL" id="EPF46089.1"/>
    </source>
</evidence>
<evidence type="ECO:0000256" key="3">
    <source>
        <dbReference type="SAM" id="Phobius"/>
    </source>
</evidence>
<dbReference type="GeneID" id="301461743"/>
<dbReference type="HOGENOM" id="CLU_091608_0_0_12"/>
<dbReference type="InterPro" id="IPR052021">
    <property type="entry name" value="Type-I_RS_S_subunit"/>
</dbReference>
<dbReference type="InterPro" id="IPR044946">
    <property type="entry name" value="Restrct_endonuc_typeI_TRD_sf"/>
</dbReference>
<keyword evidence="5" id="KW-1185">Reference proteome</keyword>
<sequence length="194" mass="22907">MSKKSKLENICDLIDEKIVLNEIIKHNLIKMNYISTENMLPDKNGIIPSKSIPSIGKGGKYKRNDTLLSNIRPYFKKIWLAKDEGACSNDVLIFRAKENYHHDFLYYNLANDAFFEYAMKTSKGTKMPRGDKTAIKKYDIYDFDYITQQKLTKTLRLLDDEIELKRQINTNLLLLFLLLFVCCFFFWCSYFFSR</sequence>
<name>S3MAS9_9SPIR</name>